<feature type="compositionally biased region" description="Polar residues" evidence="1">
    <location>
        <begin position="94"/>
        <end position="103"/>
    </location>
</feature>
<feature type="region of interest" description="Disordered" evidence="1">
    <location>
        <begin position="1"/>
        <end position="20"/>
    </location>
</feature>
<organism evidence="2 3">
    <name type="scientific">Nicotiana attenuata</name>
    <name type="common">Coyote tobacco</name>
    <dbReference type="NCBI Taxonomy" id="49451"/>
    <lineage>
        <taxon>Eukaryota</taxon>
        <taxon>Viridiplantae</taxon>
        <taxon>Streptophyta</taxon>
        <taxon>Embryophyta</taxon>
        <taxon>Tracheophyta</taxon>
        <taxon>Spermatophyta</taxon>
        <taxon>Magnoliopsida</taxon>
        <taxon>eudicotyledons</taxon>
        <taxon>Gunneridae</taxon>
        <taxon>Pentapetalae</taxon>
        <taxon>asterids</taxon>
        <taxon>lamiids</taxon>
        <taxon>Solanales</taxon>
        <taxon>Solanaceae</taxon>
        <taxon>Nicotianoideae</taxon>
        <taxon>Nicotianeae</taxon>
        <taxon>Nicotiana</taxon>
    </lineage>
</organism>
<dbReference type="Proteomes" id="UP000187609">
    <property type="component" value="Unassembled WGS sequence"/>
</dbReference>
<evidence type="ECO:0000313" key="2">
    <source>
        <dbReference type="EMBL" id="OIT35654.1"/>
    </source>
</evidence>
<name>A0A314L3X8_NICAT</name>
<evidence type="ECO:0000313" key="3">
    <source>
        <dbReference type="Proteomes" id="UP000187609"/>
    </source>
</evidence>
<proteinExistence type="predicted"/>
<feature type="compositionally biased region" description="Basic residues" evidence="1">
    <location>
        <begin position="34"/>
        <end position="51"/>
    </location>
</feature>
<feature type="compositionally biased region" description="Low complexity" evidence="1">
    <location>
        <begin position="52"/>
        <end position="65"/>
    </location>
</feature>
<reference evidence="2" key="1">
    <citation type="submission" date="2016-11" db="EMBL/GenBank/DDBJ databases">
        <title>The genome of Nicotiana attenuata.</title>
        <authorList>
            <person name="Xu S."/>
            <person name="Brockmoeller T."/>
            <person name="Gaquerel E."/>
            <person name="Navarro A."/>
            <person name="Kuhl H."/>
            <person name="Gase K."/>
            <person name="Ling Z."/>
            <person name="Zhou W."/>
            <person name="Kreitzer C."/>
            <person name="Stanke M."/>
            <person name="Tang H."/>
            <person name="Lyons E."/>
            <person name="Pandey P."/>
            <person name="Pandey S.P."/>
            <person name="Timmermann B."/>
            <person name="Baldwin I.T."/>
        </authorList>
    </citation>
    <scope>NUCLEOTIDE SEQUENCE [LARGE SCALE GENOMIC DNA]</scope>
    <source>
        <strain evidence="2">UT</strain>
    </source>
</reference>
<gene>
    <name evidence="2" type="ORF">A4A49_03241</name>
</gene>
<dbReference type="EMBL" id="MJEQ01000530">
    <property type="protein sequence ID" value="OIT35654.1"/>
    <property type="molecule type" value="Genomic_DNA"/>
</dbReference>
<dbReference type="AlphaFoldDB" id="A0A314L3X8"/>
<sequence length="236" mass="25808">MPRNPSTIQDVTPKGVMMDRQTLNFTPLVTQSSKTKKHKNGKRNSTNHHHLPTTTGPPTGLLVGGCSARTGTLLQFHPGQSEGDPNSAKPNPPSQSHCGSADQSTGSFWTSLLWQSMVNSDSSFPLTDPQALNNHILQSFQTLPFFPDMMKEDPATEPVFVMIDQPTQNNPSCFAPKGKSNSPPLQNIQKGISKALEILKKKNASEEQEMPYAAPRTDSLLLDSVRSIEFSTEPAR</sequence>
<comment type="caution">
    <text evidence="2">The sequence shown here is derived from an EMBL/GenBank/DDBJ whole genome shotgun (WGS) entry which is preliminary data.</text>
</comment>
<feature type="region of interest" description="Disordered" evidence="1">
    <location>
        <begin position="25"/>
        <end position="103"/>
    </location>
</feature>
<dbReference type="SMR" id="A0A314L3X8"/>
<accession>A0A314L3X8</accession>
<keyword evidence="3" id="KW-1185">Reference proteome</keyword>
<feature type="compositionally biased region" description="Polar residues" evidence="1">
    <location>
        <begin position="1"/>
        <end position="10"/>
    </location>
</feature>
<protein>
    <submittedName>
        <fullName evidence="2">Uncharacterized protein</fullName>
    </submittedName>
</protein>
<dbReference type="Gramene" id="OIT35654">
    <property type="protein sequence ID" value="OIT35654"/>
    <property type="gene ID" value="A4A49_03241"/>
</dbReference>
<evidence type="ECO:0000256" key="1">
    <source>
        <dbReference type="SAM" id="MobiDB-lite"/>
    </source>
</evidence>